<feature type="region of interest" description="Disordered" evidence="1">
    <location>
        <begin position="10"/>
        <end position="50"/>
    </location>
</feature>
<name>A0AAN6K798_9PEZI</name>
<evidence type="ECO:0000256" key="1">
    <source>
        <dbReference type="SAM" id="MobiDB-lite"/>
    </source>
</evidence>
<evidence type="ECO:0000313" key="2">
    <source>
        <dbReference type="EMBL" id="KAK0968204.1"/>
    </source>
</evidence>
<dbReference type="Proteomes" id="UP001175353">
    <property type="component" value="Unassembled WGS sequence"/>
</dbReference>
<feature type="compositionally biased region" description="Basic and acidic residues" evidence="1">
    <location>
        <begin position="214"/>
        <end position="226"/>
    </location>
</feature>
<reference evidence="2" key="1">
    <citation type="submission" date="2023-06" db="EMBL/GenBank/DDBJ databases">
        <title>Black Yeasts Isolated from many extreme environments.</title>
        <authorList>
            <person name="Coleine C."/>
            <person name="Stajich J.E."/>
            <person name="Selbmann L."/>
        </authorList>
    </citation>
    <scope>NUCLEOTIDE SEQUENCE</scope>
    <source>
        <strain evidence="2">CCFEE 5200</strain>
    </source>
</reference>
<feature type="region of interest" description="Disordered" evidence="1">
    <location>
        <begin position="205"/>
        <end position="291"/>
    </location>
</feature>
<comment type="caution">
    <text evidence="2">The sequence shown here is derived from an EMBL/GenBank/DDBJ whole genome shotgun (WGS) entry which is preliminary data.</text>
</comment>
<keyword evidence="3" id="KW-1185">Reference proteome</keyword>
<evidence type="ECO:0000313" key="3">
    <source>
        <dbReference type="Proteomes" id="UP001175353"/>
    </source>
</evidence>
<accession>A0AAN6K798</accession>
<sequence>MNQGHIILDFPASSVSRHARHTHPSDLSYDHPDAPSPDRPPPPPPKDDQRKITFTDLRAMGHETESMWTEYQNMWERQLELLGELFRLNERQGALLGRVDGCMEADTRRCAIMGWSIEIREAFEHLTYLAITPSVCFLTGGDSAYPHPRQTPERPPMREYSDELVEDTPNISRPDVAGLHIRFDQMLIMVGLLRDKLNRLYEEVQGLKQQQQTESRERIGKSKEKDEEGDGQNESESGSAVELDSVDQDDGVVSASPFSSTFSIATPDTEEETAGGEVEPALSWPRTRQLSLGDPVSPTDIAPLAIPSLAIPPLASSPPGHPGLIPRPAPGSHGAFTGYWPSDNWKYWPGSTWQNIGFGAGNVEEIIQRIEGQTSLDRAGSISISGGGGGAEVVHRRGGSSSRQGVTEWRGGDHLSGSLEATNERRKSRSEQIMARPTWRKM</sequence>
<dbReference type="AlphaFoldDB" id="A0AAN6K798"/>
<protein>
    <submittedName>
        <fullName evidence="2">Uncharacterized protein</fullName>
    </submittedName>
</protein>
<organism evidence="2 3">
    <name type="scientific">Friedmanniomyces endolithicus</name>
    <dbReference type="NCBI Taxonomy" id="329885"/>
    <lineage>
        <taxon>Eukaryota</taxon>
        <taxon>Fungi</taxon>
        <taxon>Dikarya</taxon>
        <taxon>Ascomycota</taxon>
        <taxon>Pezizomycotina</taxon>
        <taxon>Dothideomycetes</taxon>
        <taxon>Dothideomycetidae</taxon>
        <taxon>Mycosphaerellales</taxon>
        <taxon>Teratosphaeriaceae</taxon>
        <taxon>Friedmanniomyces</taxon>
    </lineage>
</organism>
<dbReference type="EMBL" id="JAUJLE010000210">
    <property type="protein sequence ID" value="KAK0968204.1"/>
    <property type="molecule type" value="Genomic_DNA"/>
</dbReference>
<proteinExistence type="predicted"/>
<feature type="region of interest" description="Disordered" evidence="1">
    <location>
        <begin position="387"/>
        <end position="442"/>
    </location>
</feature>
<gene>
    <name evidence="2" type="ORF">LTR91_016825</name>
</gene>
<feature type="compositionally biased region" description="Pro residues" evidence="1">
    <location>
        <begin position="34"/>
        <end position="44"/>
    </location>
</feature>
<feature type="compositionally biased region" description="Polar residues" evidence="1">
    <location>
        <begin position="256"/>
        <end position="266"/>
    </location>
</feature>